<keyword evidence="2" id="KW-1185">Reference proteome</keyword>
<dbReference type="AlphaFoldDB" id="A0A2P6VB36"/>
<dbReference type="Proteomes" id="UP000239649">
    <property type="component" value="Unassembled WGS sequence"/>
</dbReference>
<dbReference type="EMBL" id="LHPF02000015">
    <property type="protein sequence ID" value="PSC71261.1"/>
    <property type="molecule type" value="Genomic_DNA"/>
</dbReference>
<reference evidence="1 2" key="1">
    <citation type="journal article" date="2018" name="Plant J.">
        <title>Genome sequences of Chlorella sorokiniana UTEX 1602 and Micractinium conductrix SAG 241.80: implications to maltose excretion by a green alga.</title>
        <authorList>
            <person name="Arriola M.B."/>
            <person name="Velmurugan N."/>
            <person name="Zhang Y."/>
            <person name="Plunkett M.H."/>
            <person name="Hondzo H."/>
            <person name="Barney B.M."/>
        </authorList>
    </citation>
    <scope>NUCLEOTIDE SEQUENCE [LARGE SCALE GENOMIC DNA]</scope>
    <source>
        <strain evidence="1 2">SAG 241.80</strain>
    </source>
</reference>
<organism evidence="1 2">
    <name type="scientific">Micractinium conductrix</name>
    <dbReference type="NCBI Taxonomy" id="554055"/>
    <lineage>
        <taxon>Eukaryota</taxon>
        <taxon>Viridiplantae</taxon>
        <taxon>Chlorophyta</taxon>
        <taxon>core chlorophytes</taxon>
        <taxon>Trebouxiophyceae</taxon>
        <taxon>Chlorellales</taxon>
        <taxon>Chlorellaceae</taxon>
        <taxon>Chlorella clade</taxon>
        <taxon>Micractinium</taxon>
    </lineage>
</organism>
<proteinExistence type="predicted"/>
<sequence length="146" mass="14722">MTNGCLPASLLLRDVLTARGVPCRLRSGYSVVTLSEEGSPPPLYAAAHMWVEVQGGSGGGGGAGSGAASLDIGLALAQTADAKVASYQLATELPAGAKRIDESEGAGMMEAVMAALADRADAGAYWAGAPPALQQFRAAMLQRFAA</sequence>
<evidence type="ECO:0000313" key="1">
    <source>
        <dbReference type="EMBL" id="PSC71261.1"/>
    </source>
</evidence>
<accession>A0A2P6VB36</accession>
<gene>
    <name evidence="1" type="ORF">C2E20_5218</name>
</gene>
<comment type="caution">
    <text evidence="1">The sequence shown here is derived from an EMBL/GenBank/DDBJ whole genome shotgun (WGS) entry which is preliminary data.</text>
</comment>
<name>A0A2P6VB36_9CHLO</name>
<evidence type="ECO:0000313" key="2">
    <source>
        <dbReference type="Proteomes" id="UP000239649"/>
    </source>
</evidence>
<protein>
    <submittedName>
        <fullName evidence="1">Phosphate binding</fullName>
    </submittedName>
</protein>